<dbReference type="AlphaFoldDB" id="A0AA88J1P0"/>
<sequence length="235" mass="25828">MEKSEMATAHLSLLVLILLSFHVQIEVLAFTTPSDNDYSYMKFVYNATVLPLKEENGDIVIGGGTAGCNPIRKLLGAQALLDAGVGPDNGLSVNHMIGTKVSGSTFDELGRRHGAVELLNRANFKNLRVVVHSTVDRITFCPNAASFLLYLALFFNSLPFSLFPTPPSSPNLNLASIVEKPPGPSSHGYLRLSFLIKAKIDPRVQFNYFSHPTDLSRCIRTMRKLGEMLETKSMD</sequence>
<proteinExistence type="predicted"/>
<keyword evidence="3" id="KW-0274">FAD</keyword>
<evidence type="ECO:0000256" key="1">
    <source>
        <dbReference type="ARBA" id="ARBA00001974"/>
    </source>
</evidence>
<dbReference type="Proteomes" id="UP001187192">
    <property type="component" value="Unassembled WGS sequence"/>
</dbReference>
<evidence type="ECO:0000313" key="6">
    <source>
        <dbReference type="Proteomes" id="UP001187192"/>
    </source>
</evidence>
<name>A0AA88J1P0_FICCA</name>
<keyword evidence="2" id="KW-0285">Flavoprotein</keyword>
<evidence type="ECO:0000256" key="4">
    <source>
        <dbReference type="SAM" id="SignalP"/>
    </source>
</evidence>
<dbReference type="InterPro" id="IPR051871">
    <property type="entry name" value="GMC_Oxidoreductase-Related"/>
</dbReference>
<evidence type="ECO:0000256" key="2">
    <source>
        <dbReference type="ARBA" id="ARBA00022630"/>
    </source>
</evidence>
<evidence type="ECO:0000256" key="3">
    <source>
        <dbReference type="ARBA" id="ARBA00022827"/>
    </source>
</evidence>
<gene>
    <name evidence="5" type="ORF">TIFTF001_031881</name>
</gene>
<dbReference type="PANTHER" id="PTHR45968">
    <property type="entry name" value="OSJNBA0019K04.7 PROTEIN"/>
    <property type="match status" value="1"/>
</dbReference>
<comment type="caution">
    <text evidence="5">The sequence shown here is derived from an EMBL/GenBank/DDBJ whole genome shotgun (WGS) entry which is preliminary data.</text>
</comment>
<dbReference type="PANTHER" id="PTHR45968:SF23">
    <property type="entry name" value="GLUCOSE-METHANOL-CHOLINE OXIDOREDUCTASE N-TERMINAL DOMAIN-CONTAINING PROTEIN"/>
    <property type="match status" value="1"/>
</dbReference>
<dbReference type="SUPFAM" id="SSF54373">
    <property type="entry name" value="FAD-linked reductases, C-terminal domain"/>
    <property type="match status" value="1"/>
</dbReference>
<reference evidence="5" key="1">
    <citation type="submission" date="2023-07" db="EMBL/GenBank/DDBJ databases">
        <title>draft genome sequence of fig (Ficus carica).</title>
        <authorList>
            <person name="Takahashi T."/>
            <person name="Nishimura K."/>
        </authorList>
    </citation>
    <scope>NUCLEOTIDE SEQUENCE</scope>
</reference>
<protein>
    <submittedName>
        <fullName evidence="5">Uncharacterized protein</fullName>
    </submittedName>
</protein>
<accession>A0AA88J1P0</accession>
<keyword evidence="4" id="KW-0732">Signal</keyword>
<comment type="cofactor">
    <cofactor evidence="1">
        <name>FAD</name>
        <dbReference type="ChEBI" id="CHEBI:57692"/>
    </cofactor>
</comment>
<evidence type="ECO:0000313" key="5">
    <source>
        <dbReference type="EMBL" id="GMN62808.1"/>
    </source>
</evidence>
<feature type="signal peptide" evidence="4">
    <location>
        <begin position="1"/>
        <end position="29"/>
    </location>
</feature>
<organism evidence="5 6">
    <name type="scientific">Ficus carica</name>
    <name type="common">Common fig</name>
    <dbReference type="NCBI Taxonomy" id="3494"/>
    <lineage>
        <taxon>Eukaryota</taxon>
        <taxon>Viridiplantae</taxon>
        <taxon>Streptophyta</taxon>
        <taxon>Embryophyta</taxon>
        <taxon>Tracheophyta</taxon>
        <taxon>Spermatophyta</taxon>
        <taxon>Magnoliopsida</taxon>
        <taxon>eudicotyledons</taxon>
        <taxon>Gunneridae</taxon>
        <taxon>Pentapetalae</taxon>
        <taxon>rosids</taxon>
        <taxon>fabids</taxon>
        <taxon>Rosales</taxon>
        <taxon>Moraceae</taxon>
        <taxon>Ficeae</taxon>
        <taxon>Ficus</taxon>
    </lineage>
</organism>
<dbReference type="EMBL" id="BTGU01000135">
    <property type="protein sequence ID" value="GMN62808.1"/>
    <property type="molecule type" value="Genomic_DNA"/>
</dbReference>
<dbReference type="Gene3D" id="3.30.410.40">
    <property type="match status" value="1"/>
</dbReference>
<keyword evidence="6" id="KW-1185">Reference proteome</keyword>
<feature type="chain" id="PRO_5041702654" evidence="4">
    <location>
        <begin position="30"/>
        <end position="235"/>
    </location>
</feature>